<gene>
    <name evidence="2" type="ORF">ACFSFW_13060</name>
</gene>
<comment type="caution">
    <text evidence="2">The sequence shown here is derived from an EMBL/GenBank/DDBJ whole genome shotgun (WGS) entry which is preliminary data.</text>
</comment>
<proteinExistence type="predicted"/>
<organism evidence="2 3">
    <name type="scientific">Fredinandcohnia salidurans</name>
    <dbReference type="NCBI Taxonomy" id="2595041"/>
    <lineage>
        <taxon>Bacteria</taxon>
        <taxon>Bacillati</taxon>
        <taxon>Bacillota</taxon>
        <taxon>Bacilli</taxon>
        <taxon>Bacillales</taxon>
        <taxon>Bacillaceae</taxon>
        <taxon>Fredinandcohnia</taxon>
    </lineage>
</organism>
<keyword evidence="3" id="KW-1185">Reference proteome</keyword>
<sequence>MEPYVFLEITGIITLAFGVILKSKKVFFTQLVILIGIFLLTDTTLNLLYYSSLYALQSVISALVLLRYKKAIDRNYTLILEKTHKIPRNLTKGGDLGSQTSFFEKK</sequence>
<feature type="transmembrane region" description="Helical" evidence="1">
    <location>
        <begin position="26"/>
        <end position="41"/>
    </location>
</feature>
<name>A0ABW4MPM5_9BACI</name>
<keyword evidence="1" id="KW-0472">Membrane</keyword>
<evidence type="ECO:0000313" key="3">
    <source>
        <dbReference type="Proteomes" id="UP001597227"/>
    </source>
</evidence>
<dbReference type="Proteomes" id="UP001597227">
    <property type="component" value="Unassembled WGS sequence"/>
</dbReference>
<protein>
    <submittedName>
        <fullName evidence="2">Uncharacterized protein</fullName>
    </submittedName>
</protein>
<reference evidence="3" key="1">
    <citation type="journal article" date="2019" name="Int. J. Syst. Evol. Microbiol.">
        <title>The Global Catalogue of Microorganisms (GCM) 10K type strain sequencing project: providing services to taxonomists for standard genome sequencing and annotation.</title>
        <authorList>
            <consortium name="The Broad Institute Genomics Platform"/>
            <consortium name="The Broad Institute Genome Sequencing Center for Infectious Disease"/>
            <person name="Wu L."/>
            <person name="Ma J."/>
        </authorList>
    </citation>
    <scope>NUCLEOTIDE SEQUENCE [LARGE SCALE GENOMIC DNA]</scope>
    <source>
        <strain evidence="3">CCUG 15531</strain>
    </source>
</reference>
<evidence type="ECO:0000256" key="1">
    <source>
        <dbReference type="SAM" id="Phobius"/>
    </source>
</evidence>
<keyword evidence="1" id="KW-0812">Transmembrane</keyword>
<evidence type="ECO:0000313" key="2">
    <source>
        <dbReference type="EMBL" id="MFD1779586.1"/>
    </source>
</evidence>
<keyword evidence="1" id="KW-1133">Transmembrane helix</keyword>
<dbReference type="EMBL" id="JBHUEK010000020">
    <property type="protein sequence ID" value="MFD1779586.1"/>
    <property type="molecule type" value="Genomic_DNA"/>
</dbReference>
<accession>A0ABW4MPM5</accession>
<dbReference type="RefSeq" id="WP_388038925.1">
    <property type="nucleotide sequence ID" value="NZ_JBHUEK010000020.1"/>
</dbReference>
<feature type="transmembrane region" description="Helical" evidence="1">
    <location>
        <begin position="47"/>
        <end position="66"/>
    </location>
</feature>
<feature type="transmembrane region" description="Helical" evidence="1">
    <location>
        <begin position="6"/>
        <end position="21"/>
    </location>
</feature>